<dbReference type="GO" id="GO:0043041">
    <property type="term" value="P:amino acid activation for nonribosomal peptide biosynthetic process"/>
    <property type="evidence" value="ECO:0007669"/>
    <property type="project" value="TreeGrafter"/>
</dbReference>
<dbReference type="InterPro" id="IPR044894">
    <property type="entry name" value="TubC_N_sf"/>
</dbReference>
<dbReference type="InterPro" id="IPR000873">
    <property type="entry name" value="AMP-dep_synth/lig_dom"/>
</dbReference>
<gene>
    <name evidence="5" type="ORF">MO867_11185</name>
</gene>
<dbReference type="Gene3D" id="3.30.559.30">
    <property type="entry name" value="Nonribosomal peptide synthetase, condensation domain"/>
    <property type="match status" value="1"/>
</dbReference>
<name>A0A9X2J5Z2_9GAMM</name>
<dbReference type="Gene3D" id="3.40.50.980">
    <property type="match status" value="2"/>
</dbReference>
<dbReference type="PROSITE" id="PS50075">
    <property type="entry name" value="CARRIER"/>
    <property type="match status" value="1"/>
</dbReference>
<dbReference type="InterPro" id="IPR045851">
    <property type="entry name" value="AMP-bd_C_sf"/>
</dbReference>
<dbReference type="InterPro" id="IPR036736">
    <property type="entry name" value="ACP-like_sf"/>
</dbReference>
<dbReference type="GO" id="GO:0031177">
    <property type="term" value="F:phosphopantetheine binding"/>
    <property type="evidence" value="ECO:0007669"/>
    <property type="project" value="TreeGrafter"/>
</dbReference>
<dbReference type="PANTHER" id="PTHR45527:SF1">
    <property type="entry name" value="FATTY ACID SYNTHASE"/>
    <property type="match status" value="1"/>
</dbReference>
<dbReference type="FunFam" id="3.40.50.980:FF:000001">
    <property type="entry name" value="Non-ribosomal peptide synthetase"/>
    <property type="match status" value="1"/>
</dbReference>
<dbReference type="InterPro" id="IPR009081">
    <property type="entry name" value="PP-bd_ACP"/>
</dbReference>
<evidence type="ECO:0000256" key="3">
    <source>
        <dbReference type="ARBA" id="ARBA00022553"/>
    </source>
</evidence>
<evidence type="ECO:0000259" key="4">
    <source>
        <dbReference type="PROSITE" id="PS50075"/>
    </source>
</evidence>
<dbReference type="NCBIfam" id="TIGR01733">
    <property type="entry name" value="AA-adenyl-dom"/>
    <property type="match status" value="1"/>
</dbReference>
<dbReference type="InterPro" id="IPR041464">
    <property type="entry name" value="TubC_N"/>
</dbReference>
<dbReference type="RefSeq" id="WP_252466660.1">
    <property type="nucleotide sequence ID" value="NZ_JALBWM010000042.1"/>
</dbReference>
<evidence type="ECO:0000313" key="6">
    <source>
        <dbReference type="Proteomes" id="UP001139028"/>
    </source>
</evidence>
<dbReference type="Gene3D" id="3.30.559.10">
    <property type="entry name" value="Chloramphenicol acetyltransferase-like domain"/>
    <property type="match status" value="1"/>
</dbReference>
<dbReference type="InterPro" id="IPR001242">
    <property type="entry name" value="Condensation_dom"/>
</dbReference>
<dbReference type="GO" id="GO:0009366">
    <property type="term" value="C:enterobactin synthetase complex"/>
    <property type="evidence" value="ECO:0007669"/>
    <property type="project" value="TreeGrafter"/>
</dbReference>
<reference evidence="5" key="1">
    <citation type="journal article" date="2022" name="Arch. Microbiol.">
        <title>Microbulbifer okhotskensis sp. nov., isolated from a deep bottom sediment of the Okhotsk Sea.</title>
        <authorList>
            <person name="Romanenko L."/>
            <person name="Kurilenko V."/>
            <person name="Otstavnykh N."/>
            <person name="Velansky P."/>
            <person name="Isaeva M."/>
            <person name="Mikhailov V."/>
        </authorList>
    </citation>
    <scope>NUCLEOTIDE SEQUENCE</scope>
    <source>
        <strain evidence="5">OS29</strain>
    </source>
</reference>
<dbReference type="Proteomes" id="UP001139028">
    <property type="component" value="Unassembled WGS sequence"/>
</dbReference>
<dbReference type="SUPFAM" id="SSF47336">
    <property type="entry name" value="ACP-like"/>
    <property type="match status" value="1"/>
</dbReference>
<dbReference type="Gene3D" id="1.10.1200.10">
    <property type="entry name" value="ACP-like"/>
    <property type="match status" value="1"/>
</dbReference>
<dbReference type="PANTHER" id="PTHR45527">
    <property type="entry name" value="NONRIBOSOMAL PEPTIDE SYNTHETASE"/>
    <property type="match status" value="1"/>
</dbReference>
<dbReference type="Gene3D" id="1.10.10.1830">
    <property type="entry name" value="Non-ribosomal peptide synthase, adenylation domain"/>
    <property type="match status" value="1"/>
</dbReference>
<dbReference type="GO" id="GO:0005829">
    <property type="term" value="C:cytosol"/>
    <property type="evidence" value="ECO:0007669"/>
    <property type="project" value="TreeGrafter"/>
</dbReference>
<keyword evidence="3" id="KW-0597">Phosphoprotein</keyword>
<proteinExistence type="predicted"/>
<dbReference type="InterPro" id="IPR023213">
    <property type="entry name" value="CAT-like_dom_sf"/>
</dbReference>
<dbReference type="Pfam" id="PF00550">
    <property type="entry name" value="PP-binding"/>
    <property type="match status" value="1"/>
</dbReference>
<evidence type="ECO:0000256" key="1">
    <source>
        <dbReference type="ARBA" id="ARBA00001957"/>
    </source>
</evidence>
<dbReference type="Pfam" id="PF00501">
    <property type="entry name" value="AMP-binding"/>
    <property type="match status" value="1"/>
</dbReference>
<dbReference type="Gene3D" id="2.30.38.10">
    <property type="entry name" value="Luciferase, Domain 3"/>
    <property type="match status" value="1"/>
</dbReference>
<keyword evidence="6" id="KW-1185">Reference proteome</keyword>
<keyword evidence="2" id="KW-0596">Phosphopantetheine</keyword>
<dbReference type="AlphaFoldDB" id="A0A9X2J5Z2"/>
<sequence>MSLFNFLIQLKEQRIIISLDDGQLRVRGSKDKITSEIKFKLKETKEEIIAHYIRLGITSNNQLAPVTLQQQRLIIIDKMQPGLSLFNMIGAQEIQGELIKDAINWSFQKIYDRHDSLHTNFFYDDDFFYQVVKRSDSFKINEVDLCGISDGALDSKLDFIFKIESKIAFNLEADQMLRVKLIKISEKKHILIYSMHHIVSDGWSMGVMLNELNHYYNAYLSGDRVELPPLSIQYSDYAHWQKKQTESPEHLSQVNYWVEQLEGIPEIHNLPLDRSRPAIQSYHGGVYRSQLGAELKSLFVQTCRENNATLFMGLHTVFAILIHLHGNQNDIVIGTPTAGREKDDLNPLIGYFLNTLILRSRINSTLSFIDVLGKSRELVLDAFSHQQVPIEKLISSLGVDNDLSYSALFQVMLILQSNDNGCFSAPNLESKYINPELPLSKLDITLSIIEVDDGLMLGWEYNKDIFDESTIVSFSKRFFHLIQTFIDSPNMTLMDLNTISKDDLSCLEYWGSKEKKSKFLRSVIEQFHQCVYSEPNKLALMGADDFVLTYQELDNKANQFANFLTTNRVVAGDVVGICLPRSQELVTAILALWKIGATYLPIDSEYPLERIKAISSDAKLSKVLTLNEYKGRFPDLSILSIDGMKTANIINSQQKSFSFDSRAEPESLAYICYTSGSSGKPKGVMTTQGNLSSYLDSARKSYSLGANERVLQFSSPSFDIFVEELCLALSGGNCLVLRDEEILSGGVYFWEYLQKKEISFVSLPTAYWHYLVREIGNDDIPSLPELKTIVLGGEAMSLPALNRWNQYFKGQVKIINTYGPTECTVVATSYEIPEDQKFPLGIPIGKPLPHISTYILDEALKPVLPGCVGELCLSGPSISPGYYNQPLKTTEVFVKSPWLNKLMYRTGDLVRYQNDGNLIFLGRYDRQLKVHGFRVDLSEIEEAIAGLAGIRSCYSQVIDEANKDKRIGAYVVADETITVEQLKSRASQILPRYMLPSTYIFMKDLPLTKNGKIDTESLPDFGIEQVSLEPLIDDLEYSLAEIWSELLRVDLSRIGANSHFFDLGGQSLLAMRLISEIKRLFNVELQIKNIFERSELRSLAQLIKQIVSQEELSAELSALPDESLDELEF</sequence>
<comment type="caution">
    <text evidence="5">The sequence shown here is derived from an EMBL/GenBank/DDBJ whole genome shotgun (WGS) entry which is preliminary data.</text>
</comment>
<dbReference type="CDD" id="cd19531">
    <property type="entry name" value="LCL_NRPS-like"/>
    <property type="match status" value="1"/>
</dbReference>
<dbReference type="SUPFAM" id="SSF52777">
    <property type="entry name" value="CoA-dependent acyltransferases"/>
    <property type="match status" value="2"/>
</dbReference>
<dbReference type="PROSITE" id="PS00455">
    <property type="entry name" value="AMP_BINDING"/>
    <property type="match status" value="1"/>
</dbReference>
<dbReference type="Pfam" id="PF13193">
    <property type="entry name" value="AMP-binding_C"/>
    <property type="match status" value="1"/>
</dbReference>
<dbReference type="EMBL" id="JALBWM010000042">
    <property type="protein sequence ID" value="MCO1334904.1"/>
    <property type="molecule type" value="Genomic_DNA"/>
</dbReference>
<dbReference type="InterPro" id="IPR025110">
    <property type="entry name" value="AMP-bd_C"/>
</dbReference>
<dbReference type="Gene3D" id="3.30.300.30">
    <property type="match status" value="1"/>
</dbReference>
<dbReference type="SUPFAM" id="SSF56801">
    <property type="entry name" value="Acetyl-CoA synthetase-like"/>
    <property type="match status" value="1"/>
</dbReference>
<accession>A0A9X2J5Z2</accession>
<dbReference type="FunFam" id="1.10.1200.10:FF:000005">
    <property type="entry name" value="Nonribosomal peptide synthetase 1"/>
    <property type="match status" value="1"/>
</dbReference>
<dbReference type="Pfam" id="PF00668">
    <property type="entry name" value="Condensation"/>
    <property type="match status" value="1"/>
</dbReference>
<feature type="domain" description="Carrier" evidence="4">
    <location>
        <begin position="1030"/>
        <end position="1107"/>
    </location>
</feature>
<comment type="cofactor">
    <cofactor evidence="1">
        <name>pantetheine 4'-phosphate</name>
        <dbReference type="ChEBI" id="CHEBI:47942"/>
    </cofactor>
</comment>
<organism evidence="5 6">
    <name type="scientific">Microbulbifer okhotskensis</name>
    <dbReference type="NCBI Taxonomy" id="2926617"/>
    <lineage>
        <taxon>Bacteria</taxon>
        <taxon>Pseudomonadati</taxon>
        <taxon>Pseudomonadota</taxon>
        <taxon>Gammaproteobacteria</taxon>
        <taxon>Cellvibrionales</taxon>
        <taxon>Microbulbiferaceae</taxon>
        <taxon>Microbulbifer</taxon>
    </lineage>
</organism>
<dbReference type="CDD" id="cd05930">
    <property type="entry name" value="A_NRPS"/>
    <property type="match status" value="1"/>
</dbReference>
<evidence type="ECO:0000313" key="5">
    <source>
        <dbReference type="EMBL" id="MCO1334904.1"/>
    </source>
</evidence>
<dbReference type="InterPro" id="IPR020845">
    <property type="entry name" value="AMP-binding_CS"/>
</dbReference>
<dbReference type="GO" id="GO:0047527">
    <property type="term" value="F:2,3-dihydroxybenzoate-serine ligase activity"/>
    <property type="evidence" value="ECO:0007669"/>
    <property type="project" value="TreeGrafter"/>
</dbReference>
<protein>
    <submittedName>
        <fullName evidence="5">Amino acid adenylation domain-containing protein</fullName>
    </submittedName>
</protein>
<dbReference type="GO" id="GO:0009239">
    <property type="term" value="P:enterobactin biosynthetic process"/>
    <property type="evidence" value="ECO:0007669"/>
    <property type="project" value="TreeGrafter"/>
</dbReference>
<dbReference type="InterPro" id="IPR010071">
    <property type="entry name" value="AA_adenyl_dom"/>
</dbReference>
<evidence type="ECO:0000256" key="2">
    <source>
        <dbReference type="ARBA" id="ARBA00022450"/>
    </source>
</evidence>
<dbReference type="Pfam" id="PF18563">
    <property type="entry name" value="TubC_N"/>
    <property type="match status" value="1"/>
</dbReference>